<evidence type="ECO:0000313" key="2">
    <source>
        <dbReference type="EMBL" id="KAF2198801.1"/>
    </source>
</evidence>
<feature type="signal peptide" evidence="1">
    <location>
        <begin position="1"/>
        <end position="16"/>
    </location>
</feature>
<feature type="chain" id="PRO_5040459635" evidence="1">
    <location>
        <begin position="17"/>
        <end position="443"/>
    </location>
</feature>
<dbReference type="AlphaFoldDB" id="A0A9P4MQ01"/>
<dbReference type="OrthoDB" id="73875at2759"/>
<gene>
    <name evidence="2" type="ORF">GQ43DRAFT_443036</name>
</gene>
<name>A0A9P4MQ01_9PLEO</name>
<comment type="caution">
    <text evidence="2">The sequence shown here is derived from an EMBL/GenBank/DDBJ whole genome shotgun (WGS) entry which is preliminary data.</text>
</comment>
<keyword evidence="3" id="KW-1185">Reference proteome</keyword>
<keyword evidence="1" id="KW-0732">Signal</keyword>
<protein>
    <submittedName>
        <fullName evidence="2">Uncharacterized protein</fullName>
    </submittedName>
</protein>
<proteinExistence type="predicted"/>
<reference evidence="2" key="1">
    <citation type="journal article" date="2020" name="Stud. Mycol.">
        <title>101 Dothideomycetes genomes: a test case for predicting lifestyles and emergence of pathogens.</title>
        <authorList>
            <person name="Haridas S."/>
            <person name="Albert R."/>
            <person name="Binder M."/>
            <person name="Bloem J."/>
            <person name="Labutti K."/>
            <person name="Salamov A."/>
            <person name="Andreopoulos B."/>
            <person name="Baker S."/>
            <person name="Barry K."/>
            <person name="Bills G."/>
            <person name="Bluhm B."/>
            <person name="Cannon C."/>
            <person name="Castanera R."/>
            <person name="Culley D."/>
            <person name="Daum C."/>
            <person name="Ezra D."/>
            <person name="Gonzalez J."/>
            <person name="Henrissat B."/>
            <person name="Kuo A."/>
            <person name="Liang C."/>
            <person name="Lipzen A."/>
            <person name="Lutzoni F."/>
            <person name="Magnuson J."/>
            <person name="Mondo S."/>
            <person name="Nolan M."/>
            <person name="Ohm R."/>
            <person name="Pangilinan J."/>
            <person name="Park H.-J."/>
            <person name="Ramirez L."/>
            <person name="Alfaro M."/>
            <person name="Sun H."/>
            <person name="Tritt A."/>
            <person name="Yoshinaga Y."/>
            <person name="Zwiers L.-H."/>
            <person name="Turgeon B."/>
            <person name="Goodwin S."/>
            <person name="Spatafora J."/>
            <person name="Crous P."/>
            <person name="Grigoriev I."/>
        </authorList>
    </citation>
    <scope>NUCLEOTIDE SEQUENCE</scope>
    <source>
        <strain evidence="2">ATCC 74209</strain>
    </source>
</reference>
<sequence>MHYVWVVPLLFLSSHASPLPGPEEGLLLPRAGICGTEFTSGDAKKDADVWEKTGAAKYLEQFFSKNNVGNWTDTFFKQVVAGGSQGSSTFDCGNFPTTGQCQSPGTQACTSYKPNEAFFVHLAISNFYSAFYKLHEKLQDKAIIDIASTAKKITDVYGPPPTNQGPDMFAMLIGAFIFAGFIPGADVGAGAMVATLNLMAGGSKLTPAAQDPNTFKGELQDQLGKMFQVLQGGVETTVKQVLGGDLPDKIDGKDSKQWLINQFSKGAFVDKNTVGGLTDEWIKRYGAYLTDAMVVKAFKARKYPIAIMVHNAGGDWDQAKCRNQHGAMWFDNYGCAGFAWERPAPMTGAFYDYFTFKDFSTLDDIISDYSAALTNAVECLQAGTKDNKGLEPTGTPDFKTNNNFDKKTSSSYYPKCFWNIRRAYDGQISDINPPKPNKKTTPH</sequence>
<dbReference type="EMBL" id="ML994117">
    <property type="protein sequence ID" value="KAF2198801.1"/>
    <property type="molecule type" value="Genomic_DNA"/>
</dbReference>
<organism evidence="2 3">
    <name type="scientific">Delitschia confertaspora ATCC 74209</name>
    <dbReference type="NCBI Taxonomy" id="1513339"/>
    <lineage>
        <taxon>Eukaryota</taxon>
        <taxon>Fungi</taxon>
        <taxon>Dikarya</taxon>
        <taxon>Ascomycota</taxon>
        <taxon>Pezizomycotina</taxon>
        <taxon>Dothideomycetes</taxon>
        <taxon>Pleosporomycetidae</taxon>
        <taxon>Pleosporales</taxon>
        <taxon>Delitschiaceae</taxon>
        <taxon>Delitschia</taxon>
    </lineage>
</organism>
<evidence type="ECO:0000256" key="1">
    <source>
        <dbReference type="SAM" id="SignalP"/>
    </source>
</evidence>
<accession>A0A9P4MQ01</accession>
<evidence type="ECO:0000313" key="3">
    <source>
        <dbReference type="Proteomes" id="UP000799536"/>
    </source>
</evidence>
<dbReference type="Proteomes" id="UP000799536">
    <property type="component" value="Unassembled WGS sequence"/>
</dbReference>